<dbReference type="NCBIfam" id="NF006779">
    <property type="entry name" value="PRK09293.1-3"/>
    <property type="match status" value="1"/>
</dbReference>
<feature type="binding site" evidence="12">
    <location>
        <position position="117"/>
    </location>
    <ligand>
        <name>Mg(2+)</name>
        <dbReference type="ChEBI" id="CHEBI:18420"/>
        <label>1</label>
    </ligand>
</feature>
<dbReference type="EC" id="3.1.3.11" evidence="4 12"/>
<proteinExistence type="inferred from homology"/>
<dbReference type="HAMAP" id="MF_01855">
    <property type="entry name" value="FBPase_class1"/>
    <property type="match status" value="1"/>
</dbReference>
<dbReference type="PRINTS" id="PR00115">
    <property type="entry name" value="F16BPHPHTASE"/>
</dbReference>
<evidence type="ECO:0000256" key="8">
    <source>
        <dbReference type="ARBA" id="ARBA00022842"/>
    </source>
</evidence>
<comment type="similarity">
    <text evidence="3 12 13">Belongs to the FBPase class 1 family.</text>
</comment>
<dbReference type="Gene3D" id="3.30.540.10">
    <property type="entry name" value="Fructose-1,6-Bisphosphatase, subunit A, domain 1"/>
    <property type="match status" value="1"/>
</dbReference>
<dbReference type="Gene3D" id="3.40.190.80">
    <property type="match status" value="1"/>
</dbReference>
<dbReference type="GO" id="GO:0005986">
    <property type="term" value="P:sucrose biosynthetic process"/>
    <property type="evidence" value="ECO:0007669"/>
    <property type="project" value="TreeGrafter"/>
</dbReference>
<feature type="binding site" evidence="12">
    <location>
        <position position="115"/>
    </location>
    <ligand>
        <name>Mg(2+)</name>
        <dbReference type="ChEBI" id="CHEBI:18420"/>
        <label>1</label>
    </ligand>
</feature>
<dbReference type="PANTHER" id="PTHR11556">
    <property type="entry name" value="FRUCTOSE-1,6-BISPHOSPHATASE-RELATED"/>
    <property type="match status" value="1"/>
</dbReference>
<dbReference type="InterPro" id="IPR033391">
    <property type="entry name" value="FBPase_N"/>
</dbReference>
<dbReference type="PANTHER" id="PTHR11556:SF35">
    <property type="entry name" value="SEDOHEPTULOSE-1,7-BISPHOSPHATASE, CHLOROPLASTIC"/>
    <property type="match status" value="1"/>
</dbReference>
<evidence type="ECO:0000256" key="7">
    <source>
        <dbReference type="ARBA" id="ARBA00022801"/>
    </source>
</evidence>
<feature type="binding site" evidence="12">
    <location>
        <position position="280"/>
    </location>
    <ligand>
        <name>Mg(2+)</name>
        <dbReference type="ChEBI" id="CHEBI:18420"/>
        <label>2</label>
    </ligand>
</feature>
<evidence type="ECO:0000256" key="4">
    <source>
        <dbReference type="ARBA" id="ARBA00013093"/>
    </source>
</evidence>
<comment type="cofactor">
    <cofactor evidence="12">
        <name>Mg(2+)</name>
        <dbReference type="ChEBI" id="CHEBI:18420"/>
    </cofactor>
    <text evidence="12">Binds 2 magnesium ions per subunit.</text>
</comment>
<feature type="binding site" evidence="12">
    <location>
        <position position="92"/>
    </location>
    <ligand>
        <name>Mg(2+)</name>
        <dbReference type="ChEBI" id="CHEBI:18420"/>
        <label>1</label>
    </ligand>
</feature>
<comment type="catalytic activity">
    <reaction evidence="1 12">
        <text>beta-D-fructose 1,6-bisphosphate + H2O = beta-D-fructose 6-phosphate + phosphate</text>
        <dbReference type="Rhea" id="RHEA:11064"/>
        <dbReference type="ChEBI" id="CHEBI:15377"/>
        <dbReference type="ChEBI" id="CHEBI:32966"/>
        <dbReference type="ChEBI" id="CHEBI:43474"/>
        <dbReference type="ChEBI" id="CHEBI:57634"/>
        <dbReference type="EC" id="3.1.3.11"/>
    </reaction>
</comment>
<feature type="binding site" evidence="12">
    <location>
        <position position="211"/>
    </location>
    <ligand>
        <name>substrate</name>
    </ligand>
</feature>
<evidence type="ECO:0000256" key="5">
    <source>
        <dbReference type="ARBA" id="ARBA00022490"/>
    </source>
</evidence>
<keyword evidence="6 12" id="KW-0479">Metal-binding</keyword>
<dbReference type="InterPro" id="IPR028343">
    <property type="entry name" value="FBPtase"/>
</dbReference>
<dbReference type="PROSITE" id="PS00124">
    <property type="entry name" value="FBPASE"/>
    <property type="match status" value="1"/>
</dbReference>
<dbReference type="GO" id="GO:0030388">
    <property type="term" value="P:fructose 1,6-bisphosphate metabolic process"/>
    <property type="evidence" value="ECO:0007669"/>
    <property type="project" value="TreeGrafter"/>
</dbReference>
<dbReference type="GO" id="GO:0006094">
    <property type="term" value="P:gluconeogenesis"/>
    <property type="evidence" value="ECO:0007669"/>
    <property type="project" value="UniProtKB-UniRule"/>
</dbReference>
<dbReference type="CDD" id="cd00354">
    <property type="entry name" value="FBPase"/>
    <property type="match status" value="1"/>
</dbReference>
<comment type="caution">
    <text evidence="16">The sequence shown here is derived from an EMBL/GenBank/DDBJ whole genome shotgun (WGS) entry which is preliminary data.</text>
</comment>
<feature type="binding site" evidence="12">
    <location>
        <begin position="118"/>
        <end position="121"/>
    </location>
    <ligand>
        <name>substrate</name>
    </ligand>
</feature>
<dbReference type="Pfam" id="PF00316">
    <property type="entry name" value="FBPase"/>
    <property type="match status" value="1"/>
</dbReference>
<feature type="domain" description="Fructose-1-6-bisphosphatase class I N-terminal" evidence="14">
    <location>
        <begin position="6"/>
        <end position="197"/>
    </location>
</feature>
<evidence type="ECO:0000313" key="17">
    <source>
        <dbReference type="Proteomes" id="UP000078503"/>
    </source>
</evidence>
<dbReference type="Pfam" id="PF18913">
    <property type="entry name" value="FBPase_C"/>
    <property type="match status" value="1"/>
</dbReference>
<evidence type="ECO:0000256" key="1">
    <source>
        <dbReference type="ARBA" id="ARBA00001273"/>
    </source>
</evidence>
<dbReference type="GO" id="GO:0006002">
    <property type="term" value="P:fructose 6-phosphate metabolic process"/>
    <property type="evidence" value="ECO:0007669"/>
    <property type="project" value="TreeGrafter"/>
</dbReference>
<comment type="caution">
    <text evidence="12">Lacks conserved residue(s) required for the propagation of feature annotation.</text>
</comment>
<dbReference type="Proteomes" id="UP000078503">
    <property type="component" value="Unassembled WGS sequence"/>
</dbReference>
<protein>
    <recommendedName>
        <fullName evidence="10 12">Fructose-1,6-bisphosphatase class 1</fullName>
        <shortName evidence="12">FBPase class 1</shortName>
        <ecNumber evidence="4 12">3.1.3.11</ecNumber>
    </recommendedName>
    <alternativeName>
        <fullName evidence="11 12">D-fructose-1,6-bisphosphate 1-phosphohydrolase class 1</fullName>
    </alternativeName>
</protein>
<dbReference type="AlphaFoldDB" id="A0A178KQT5"/>
<keyword evidence="9 12" id="KW-0119">Carbohydrate metabolism</keyword>
<evidence type="ECO:0000256" key="6">
    <source>
        <dbReference type="ARBA" id="ARBA00022723"/>
    </source>
</evidence>
<feature type="domain" description="Fructose-1-6-bisphosphatase class 1 C-terminal" evidence="15">
    <location>
        <begin position="201"/>
        <end position="331"/>
    </location>
</feature>
<dbReference type="FunFam" id="3.40.190.80:FF:000001">
    <property type="entry name" value="Fructose-1,6-bisphosphatase class 1"/>
    <property type="match status" value="1"/>
</dbReference>
<dbReference type="OrthoDB" id="9806756at2"/>
<comment type="subcellular location">
    <subcellularLocation>
        <location evidence="12">Cytoplasm</location>
    </subcellularLocation>
</comment>
<dbReference type="InterPro" id="IPR044015">
    <property type="entry name" value="FBPase_C_dom"/>
</dbReference>
<dbReference type="PIRSF" id="PIRSF000904">
    <property type="entry name" value="FBPtase_SBPase"/>
    <property type="match status" value="1"/>
</dbReference>
<evidence type="ECO:0000256" key="3">
    <source>
        <dbReference type="ARBA" id="ARBA00010941"/>
    </source>
</evidence>
<feature type="binding site" evidence="12">
    <location>
        <position position="115"/>
    </location>
    <ligand>
        <name>Mg(2+)</name>
        <dbReference type="ChEBI" id="CHEBI:18420"/>
        <label>2</label>
    </ligand>
</feature>
<feature type="binding site" evidence="12">
    <location>
        <position position="244"/>
    </location>
    <ligand>
        <name>substrate</name>
    </ligand>
</feature>
<dbReference type="GO" id="GO:0005829">
    <property type="term" value="C:cytosol"/>
    <property type="evidence" value="ECO:0007669"/>
    <property type="project" value="TreeGrafter"/>
</dbReference>
<dbReference type="GO" id="GO:0006000">
    <property type="term" value="P:fructose metabolic process"/>
    <property type="evidence" value="ECO:0007669"/>
    <property type="project" value="TreeGrafter"/>
</dbReference>
<evidence type="ECO:0000256" key="9">
    <source>
        <dbReference type="ARBA" id="ARBA00023277"/>
    </source>
</evidence>
<feature type="binding site" evidence="12">
    <location>
        <position position="118"/>
    </location>
    <ligand>
        <name>Mg(2+)</name>
        <dbReference type="ChEBI" id="CHEBI:18420"/>
        <label>2</label>
    </ligand>
</feature>
<organism evidence="16 17">
    <name type="scientific">Photobacterium jeanii</name>
    <dbReference type="NCBI Taxonomy" id="858640"/>
    <lineage>
        <taxon>Bacteria</taxon>
        <taxon>Pseudomonadati</taxon>
        <taxon>Pseudomonadota</taxon>
        <taxon>Gammaproteobacteria</taxon>
        <taxon>Vibrionales</taxon>
        <taxon>Vibrionaceae</taxon>
        <taxon>Photobacterium</taxon>
    </lineage>
</organism>
<gene>
    <name evidence="12" type="primary">fbp</name>
    <name evidence="16" type="ORF">A3K86_00990</name>
</gene>
<accession>A0A178KQT5</accession>
<evidence type="ECO:0000259" key="14">
    <source>
        <dbReference type="Pfam" id="PF00316"/>
    </source>
</evidence>
<keyword evidence="17" id="KW-1185">Reference proteome</keyword>
<dbReference type="EMBL" id="LVHF01000011">
    <property type="protein sequence ID" value="OAN18983.1"/>
    <property type="molecule type" value="Genomic_DNA"/>
</dbReference>
<sequence>MSDIRTLGEFIVEKQNDFSHASGELSSLLGSIKLAAKIVNREINKAGLVDITGAVGCENVQGEEQQKLDLYANEKFKAALEARDQVCGVASEEEDEAVAFNKELNRNSKYVVLMDPLDGSSNIDVNVSVGTIFSIYRRVSPVGTPPTQEDFLQPGHRQVAAGYIIYGSSTMLVYTTGNGVHGFTYDPSLGVFCLSHEDMRIPQDGRIYSINEGNYIRFPQGVKKYIKFCQENVPEDDRPYTSRYIGSLVADFHRNLLKGGIYMYPSTATHPSGKLRLLYECNPMAFLIEQAGGIASDGATRIMDLKPVELHQRVPFFVGSTNMVRKVEEFIKEFPTEY</sequence>
<evidence type="ECO:0000256" key="12">
    <source>
        <dbReference type="HAMAP-Rule" id="MF_01855"/>
    </source>
</evidence>
<reference evidence="16 17" key="1">
    <citation type="submission" date="2016-03" db="EMBL/GenBank/DDBJ databases">
        <title>Photobacterium proteolyticum sp. nov. a protease producing bacterium isolated from ocean sediments of Laizhou Bay.</title>
        <authorList>
            <person name="Li Y."/>
        </authorList>
    </citation>
    <scope>NUCLEOTIDE SEQUENCE [LARGE SCALE GENOMIC DNA]</scope>
    <source>
        <strain evidence="16 17">R-40508</strain>
    </source>
</reference>
<dbReference type="InterPro" id="IPR020548">
    <property type="entry name" value="Fructose_bisphosphatase_AS"/>
</dbReference>
<evidence type="ECO:0000256" key="10">
    <source>
        <dbReference type="ARBA" id="ARBA00072069"/>
    </source>
</evidence>
<keyword evidence="7 12" id="KW-0378">Hydrolase</keyword>
<evidence type="ECO:0000259" key="15">
    <source>
        <dbReference type="Pfam" id="PF18913"/>
    </source>
</evidence>
<dbReference type="NCBIfam" id="NF006778">
    <property type="entry name" value="PRK09293.1-1"/>
    <property type="match status" value="1"/>
</dbReference>
<dbReference type="GO" id="GO:0042132">
    <property type="term" value="F:fructose 1,6-bisphosphate 1-phosphatase activity"/>
    <property type="evidence" value="ECO:0007669"/>
    <property type="project" value="UniProtKB-UniRule"/>
</dbReference>
<evidence type="ECO:0000256" key="13">
    <source>
        <dbReference type="RuleBase" id="RU000508"/>
    </source>
</evidence>
<feature type="binding site" evidence="12">
    <location>
        <position position="274"/>
    </location>
    <ligand>
        <name>substrate</name>
    </ligand>
</feature>
<dbReference type="STRING" id="858640.A3K86_00990"/>
<keyword evidence="8 12" id="KW-0460">Magnesium</keyword>
<comment type="subunit">
    <text evidence="12">Homotetramer.</text>
</comment>
<name>A0A178KQT5_9GAMM</name>
<dbReference type="FunFam" id="3.30.540.10:FF:000002">
    <property type="entry name" value="Fructose-1,6-bisphosphatase class 1"/>
    <property type="match status" value="1"/>
</dbReference>
<evidence type="ECO:0000256" key="11">
    <source>
        <dbReference type="ARBA" id="ARBA00081210"/>
    </source>
</evidence>
<evidence type="ECO:0000313" key="16">
    <source>
        <dbReference type="EMBL" id="OAN18983.1"/>
    </source>
</evidence>
<dbReference type="GO" id="GO:0000287">
    <property type="term" value="F:magnesium ion binding"/>
    <property type="evidence" value="ECO:0007669"/>
    <property type="project" value="UniProtKB-UniRule"/>
</dbReference>
<dbReference type="RefSeq" id="WP_068326348.1">
    <property type="nucleotide sequence ID" value="NZ_LVHF01000011.1"/>
</dbReference>
<comment type="pathway">
    <text evidence="2">Carbohydrate biosynthesis; Calvin cycle.</text>
</comment>
<dbReference type="PIRSF" id="PIRSF500210">
    <property type="entry name" value="FBPtase"/>
    <property type="match status" value="1"/>
</dbReference>
<keyword evidence="5 12" id="KW-0963">Cytoplasm</keyword>
<dbReference type="SUPFAM" id="SSF56655">
    <property type="entry name" value="Carbohydrate phosphatase"/>
    <property type="match status" value="1"/>
</dbReference>
<dbReference type="InterPro" id="IPR000146">
    <property type="entry name" value="FBPase_class-1"/>
</dbReference>
<evidence type="ECO:0000256" key="2">
    <source>
        <dbReference type="ARBA" id="ARBA00005215"/>
    </source>
</evidence>